<dbReference type="Proteomes" id="UP000785613">
    <property type="component" value="Unassembled WGS sequence"/>
</dbReference>
<sequence length="127" mass="14751">MNEQTEARDVILALRSYSERIDEIMTAIADRRSITSQEKDELQSKLVMLKADIKAAAKRKKVRDNRDPQTSTERAYFEPALRGASANFRVATNSHPITSRWHSCLYDVNIDFSYFLHQLEKQYPDVQ</sequence>
<keyword evidence="2" id="KW-1185">Reference proteome</keyword>
<name>A0ABX0LUI9_9BURK</name>
<evidence type="ECO:0000313" key="2">
    <source>
        <dbReference type="Proteomes" id="UP000785613"/>
    </source>
</evidence>
<accession>A0ABX0LUI9</accession>
<evidence type="ECO:0000313" key="1">
    <source>
        <dbReference type="EMBL" id="NHZ38345.1"/>
    </source>
</evidence>
<protein>
    <submittedName>
        <fullName evidence="1">Uncharacterized protein</fullName>
    </submittedName>
</protein>
<dbReference type="RefSeq" id="WP_167232784.1">
    <property type="nucleotide sequence ID" value="NZ_VUYU01000046.1"/>
</dbReference>
<comment type="caution">
    <text evidence="1">The sequence shown here is derived from an EMBL/GenBank/DDBJ whole genome shotgun (WGS) entry which is preliminary data.</text>
</comment>
<dbReference type="EMBL" id="VUYU01000046">
    <property type="protein sequence ID" value="NHZ38345.1"/>
    <property type="molecule type" value="Genomic_DNA"/>
</dbReference>
<gene>
    <name evidence="1" type="ORF">F0185_32885</name>
</gene>
<proteinExistence type="predicted"/>
<reference evidence="1 2" key="1">
    <citation type="submission" date="2019-09" db="EMBL/GenBank/DDBJ databases">
        <title>Taxonomy of Antarctic Massilia spp.: description of Massilia rubra sp. nov., Massilia aquatica sp. nov., Massilia mucilaginosa sp. nov., Massilia frigida sp. nov. isolated from streams, lakes and regoliths.</title>
        <authorList>
            <person name="Holochova P."/>
            <person name="Sedlacek I."/>
            <person name="Kralova S."/>
            <person name="Maslanova I."/>
            <person name="Busse H.-J."/>
            <person name="Stankova E."/>
            <person name="Vrbovska V."/>
            <person name="Kovarovic V."/>
            <person name="Bartak M."/>
            <person name="Svec P."/>
            <person name="Pantucek R."/>
        </authorList>
    </citation>
    <scope>NUCLEOTIDE SEQUENCE [LARGE SCALE GENOMIC DNA]</scope>
    <source>
        <strain evidence="1 2">CCM 8692</strain>
    </source>
</reference>
<organism evidence="1 2">
    <name type="scientific">Massilia rubra</name>
    <dbReference type="NCBI Taxonomy" id="2607910"/>
    <lineage>
        <taxon>Bacteria</taxon>
        <taxon>Pseudomonadati</taxon>
        <taxon>Pseudomonadota</taxon>
        <taxon>Betaproteobacteria</taxon>
        <taxon>Burkholderiales</taxon>
        <taxon>Oxalobacteraceae</taxon>
        <taxon>Telluria group</taxon>
        <taxon>Massilia</taxon>
    </lineage>
</organism>